<comment type="subcellular location">
    <subcellularLocation>
        <location evidence="1">Nucleus</location>
    </subcellularLocation>
</comment>
<keyword evidence="3" id="KW-0804">Transcription</keyword>
<feature type="region of interest" description="Disordered" evidence="5">
    <location>
        <begin position="295"/>
        <end position="342"/>
    </location>
</feature>
<evidence type="ECO:0000313" key="6">
    <source>
        <dbReference type="EMBL" id="KAH9000315.1"/>
    </source>
</evidence>
<feature type="compositionally biased region" description="Polar residues" evidence="5">
    <location>
        <begin position="1"/>
        <end position="11"/>
    </location>
</feature>
<dbReference type="Pfam" id="PF05132">
    <property type="entry name" value="RNA_pol_Rpc4"/>
    <property type="match status" value="1"/>
</dbReference>
<feature type="region of interest" description="Disordered" evidence="5">
    <location>
        <begin position="1"/>
        <end position="176"/>
    </location>
</feature>
<protein>
    <submittedName>
        <fullName evidence="6">RNA polymerase III RPC4-domain-containing protein</fullName>
    </submittedName>
</protein>
<feature type="compositionally biased region" description="Basic and acidic residues" evidence="5">
    <location>
        <begin position="152"/>
        <end position="165"/>
    </location>
</feature>
<feature type="compositionally biased region" description="Acidic residues" evidence="5">
    <location>
        <begin position="166"/>
        <end position="176"/>
    </location>
</feature>
<evidence type="ECO:0000256" key="4">
    <source>
        <dbReference type="ARBA" id="ARBA00023242"/>
    </source>
</evidence>
<organism evidence="6 7">
    <name type="scientific">Lactarius akahatsu</name>
    <dbReference type="NCBI Taxonomy" id="416441"/>
    <lineage>
        <taxon>Eukaryota</taxon>
        <taxon>Fungi</taxon>
        <taxon>Dikarya</taxon>
        <taxon>Basidiomycota</taxon>
        <taxon>Agaricomycotina</taxon>
        <taxon>Agaricomycetes</taxon>
        <taxon>Russulales</taxon>
        <taxon>Russulaceae</taxon>
        <taxon>Lactarius</taxon>
    </lineage>
</organism>
<accession>A0AAD4QF74</accession>
<feature type="region of interest" description="Disordered" evidence="5">
    <location>
        <begin position="199"/>
        <end position="245"/>
    </location>
</feature>
<comment type="caution">
    <text evidence="6">The sequence shown here is derived from an EMBL/GenBank/DDBJ whole genome shotgun (WGS) entry which is preliminary data.</text>
</comment>
<keyword evidence="4" id="KW-0539">Nucleus</keyword>
<evidence type="ECO:0000256" key="5">
    <source>
        <dbReference type="SAM" id="MobiDB-lite"/>
    </source>
</evidence>
<keyword evidence="2" id="KW-0240">DNA-directed RNA polymerase</keyword>
<keyword evidence="7" id="KW-1185">Reference proteome</keyword>
<evidence type="ECO:0000256" key="2">
    <source>
        <dbReference type="ARBA" id="ARBA00022478"/>
    </source>
</evidence>
<gene>
    <name evidence="6" type="ORF">EDB92DRAFT_1830552</name>
</gene>
<evidence type="ECO:0000256" key="1">
    <source>
        <dbReference type="ARBA" id="ARBA00004123"/>
    </source>
</evidence>
<dbReference type="InterPro" id="IPR007811">
    <property type="entry name" value="RPC4"/>
</dbReference>
<dbReference type="AlphaFoldDB" id="A0AAD4QF74"/>
<dbReference type="EMBL" id="JAKELL010000002">
    <property type="protein sequence ID" value="KAH9000315.1"/>
    <property type="molecule type" value="Genomic_DNA"/>
</dbReference>
<evidence type="ECO:0000256" key="3">
    <source>
        <dbReference type="ARBA" id="ARBA00023163"/>
    </source>
</evidence>
<dbReference type="PANTHER" id="PTHR13408">
    <property type="entry name" value="DNA-DIRECTED RNA POLYMERASE III"/>
    <property type="match status" value="1"/>
</dbReference>
<dbReference type="GO" id="GO:0042797">
    <property type="term" value="P:tRNA transcription by RNA polymerase III"/>
    <property type="evidence" value="ECO:0007669"/>
    <property type="project" value="TreeGrafter"/>
</dbReference>
<name>A0AAD4QF74_9AGAM</name>
<dbReference type="Proteomes" id="UP001201163">
    <property type="component" value="Unassembled WGS sequence"/>
</dbReference>
<dbReference type="PANTHER" id="PTHR13408:SF0">
    <property type="entry name" value="DNA-DIRECTED RNA POLYMERASE III SUBUNIT RPC4"/>
    <property type="match status" value="1"/>
</dbReference>
<evidence type="ECO:0000313" key="7">
    <source>
        <dbReference type="Proteomes" id="UP001201163"/>
    </source>
</evidence>
<reference evidence="6" key="1">
    <citation type="submission" date="2022-01" db="EMBL/GenBank/DDBJ databases">
        <title>Comparative genomics reveals a dynamic genome evolution in the ectomycorrhizal milk-cap (Lactarius) mushrooms.</title>
        <authorList>
            <consortium name="DOE Joint Genome Institute"/>
            <person name="Lebreton A."/>
            <person name="Tang N."/>
            <person name="Kuo A."/>
            <person name="LaButti K."/>
            <person name="Drula E."/>
            <person name="Barry K."/>
            <person name="Clum A."/>
            <person name="Lipzen A."/>
            <person name="Mousain D."/>
            <person name="Ng V."/>
            <person name="Wang R."/>
            <person name="Wang X."/>
            <person name="Dai Y."/>
            <person name="Henrissat B."/>
            <person name="Grigoriev I.V."/>
            <person name="Guerin-Laguette A."/>
            <person name="Yu F."/>
            <person name="Martin F.M."/>
        </authorList>
    </citation>
    <scope>NUCLEOTIDE SEQUENCE</scope>
    <source>
        <strain evidence="6">QP</strain>
    </source>
</reference>
<proteinExistence type="predicted"/>
<dbReference type="GO" id="GO:0003677">
    <property type="term" value="F:DNA binding"/>
    <property type="evidence" value="ECO:0007669"/>
    <property type="project" value="InterPro"/>
</dbReference>
<feature type="compositionally biased region" description="Basic and acidic residues" evidence="5">
    <location>
        <begin position="211"/>
        <end position="225"/>
    </location>
</feature>
<sequence length="438" mass="46898">MSGTPGPSNTGKAIASLAKMPATDTTRAGTQKMKFIPTLPIRRKKEEVKQEPAAAPAPTPTGAPSERGGGRGQGRGRARGDPSRGGGRAAAPPRPPPPEMTASGPFAMGPSLAGSSAWRSGPRVSSIPTAPRGPPDPAALGANLTKTAAPALKKEERVESRVHVDDDAEVYSDPDEGVEIVDMRNVHTMDWMAPESLKWESARDRSKKRAAKVEKEEDELTPDKGKAKHGPITTEGPPVDDVGDINFANALDLSESEEEEVMENIIDDFARDGEDQSLRQERLYFFQFPSPFPSFVSKSSEPSDPGEQSHVSEHQVKRVSFSADTKPPASVPEDVDKDQPPPHVDGVIGQLEIYKSGAVKMRLANGILLDVTAATQSSFLQQAVHVDRATKNLRVLGEVGRRFVATPDIDSLLEAMTQADEAAIAKVETEGLLPMDTT</sequence>
<dbReference type="GO" id="GO:0005666">
    <property type="term" value="C:RNA polymerase III complex"/>
    <property type="evidence" value="ECO:0007669"/>
    <property type="project" value="InterPro"/>
</dbReference>
<feature type="compositionally biased region" description="Low complexity" evidence="5">
    <location>
        <begin position="295"/>
        <end position="305"/>
    </location>
</feature>